<sequence length="255" mass="29611">MECKNCLNQLTNNQKFCPECGGKVGVQRVTFKTIFEEFLDKFFNIDNKFYQTFLTLLKQPQEVISGYLEGKRVRYFNPVSYFAFALTLSGLYFYLVQKGFIDYGQMMDASAASYDNEMQKELALKINSYIVEYSNAFAVLFIPLYVFFTKVLFSKYKDYNWAEHFIINIYLYSEAAIISTVVLLFSAFNAEIIVVINMLMFFFQLAYFTYSLRKIFGLSIQAMLLRVLFFVLLIASFFLLILIVGVVIGILTHKG</sequence>
<feature type="transmembrane region" description="Helical" evidence="1">
    <location>
        <begin position="133"/>
        <end position="153"/>
    </location>
</feature>
<evidence type="ECO:0000313" key="2">
    <source>
        <dbReference type="EMBL" id="MVO08376.1"/>
    </source>
</evidence>
<keyword evidence="3" id="KW-1185">Reference proteome</keyword>
<dbReference type="InterPro" id="IPR022134">
    <property type="entry name" value="DUF3667"/>
</dbReference>
<organism evidence="2 3">
    <name type="scientific">Flavobacterium profundi</name>
    <dbReference type="NCBI Taxonomy" id="1774945"/>
    <lineage>
        <taxon>Bacteria</taxon>
        <taxon>Pseudomonadati</taxon>
        <taxon>Bacteroidota</taxon>
        <taxon>Flavobacteriia</taxon>
        <taxon>Flavobacteriales</taxon>
        <taxon>Flavobacteriaceae</taxon>
        <taxon>Flavobacterium</taxon>
    </lineage>
</organism>
<dbReference type="EMBL" id="WQLW01000002">
    <property type="protein sequence ID" value="MVO08376.1"/>
    <property type="molecule type" value="Genomic_DNA"/>
</dbReference>
<feature type="transmembrane region" description="Helical" evidence="1">
    <location>
        <begin position="224"/>
        <end position="251"/>
    </location>
</feature>
<protein>
    <submittedName>
        <fullName evidence="2">DUF3667 domain-containing protein</fullName>
    </submittedName>
</protein>
<dbReference type="RefSeq" id="WP_140996767.1">
    <property type="nucleotide sequence ID" value="NZ_VDCZ01000002.1"/>
</dbReference>
<keyword evidence="1" id="KW-0812">Transmembrane</keyword>
<feature type="transmembrane region" description="Helical" evidence="1">
    <location>
        <begin position="165"/>
        <end position="186"/>
    </location>
</feature>
<reference evidence="3" key="1">
    <citation type="submission" date="2019-05" db="EMBL/GenBank/DDBJ databases">
        <title>Flavobacterium profundi sp. nov., isolated from a deep-sea seamount.</title>
        <authorList>
            <person name="Zhang D.-C."/>
        </authorList>
    </citation>
    <scope>NUCLEOTIDE SEQUENCE [LARGE SCALE GENOMIC DNA]</scope>
    <source>
        <strain evidence="3">TP390</strain>
    </source>
</reference>
<accession>A0A6I4IRS2</accession>
<gene>
    <name evidence="2" type="ORF">GOQ30_04255</name>
</gene>
<dbReference type="Pfam" id="PF12412">
    <property type="entry name" value="DUF3667"/>
    <property type="match status" value="1"/>
</dbReference>
<dbReference type="AlphaFoldDB" id="A0A6I4IRS2"/>
<evidence type="ECO:0000313" key="3">
    <source>
        <dbReference type="Proteomes" id="UP000431264"/>
    </source>
</evidence>
<feature type="transmembrane region" description="Helical" evidence="1">
    <location>
        <begin position="192"/>
        <end position="212"/>
    </location>
</feature>
<evidence type="ECO:0000256" key="1">
    <source>
        <dbReference type="SAM" id="Phobius"/>
    </source>
</evidence>
<name>A0A6I4IRS2_9FLAO</name>
<keyword evidence="1" id="KW-1133">Transmembrane helix</keyword>
<feature type="transmembrane region" description="Helical" evidence="1">
    <location>
        <begin position="75"/>
        <end position="95"/>
    </location>
</feature>
<comment type="caution">
    <text evidence="2">The sequence shown here is derived from an EMBL/GenBank/DDBJ whole genome shotgun (WGS) entry which is preliminary data.</text>
</comment>
<dbReference type="Proteomes" id="UP000431264">
    <property type="component" value="Unassembled WGS sequence"/>
</dbReference>
<proteinExistence type="predicted"/>
<keyword evidence="1" id="KW-0472">Membrane</keyword>
<dbReference type="OrthoDB" id="7446256at2"/>